<feature type="compositionally biased region" description="Polar residues" evidence="1">
    <location>
        <begin position="950"/>
        <end position="963"/>
    </location>
</feature>
<feature type="region of interest" description="Disordered" evidence="1">
    <location>
        <begin position="882"/>
        <end position="976"/>
    </location>
</feature>
<protein>
    <submittedName>
        <fullName evidence="3">BICRA like chromatin remodeling complex associated protein</fullName>
    </submittedName>
</protein>
<dbReference type="InterPro" id="IPR015671">
    <property type="entry name" value="GSCR1_dom"/>
</dbReference>
<dbReference type="Pfam" id="PF15249">
    <property type="entry name" value="GLTSCR1"/>
    <property type="match status" value="1"/>
</dbReference>
<sequence>MDFVTINNLVFFIERGNVVELRVWNPHQPWQLYGDPACDYIKHIKSHDKSRPITFIFQHADSKSSLKGAHNQVGEGAGDGLQLSNSFQFLEDELESSAMPDLNEDILQKSLDEANITEQILAEEAYLDASVGSSQQFSNVSLHSHTSASFTQATNVHNYSGQSLHSIGMTHVPVVQQQVGASFASNTVDVQHGYMQHVGIIPNQHMPNSNHGGSGQIHVISSVNNQSPMMTINNIDGSHIILKSGQQASANASAGLMVHRQMPNGNAMYGNPNASSVGQPVAVPFNSGNFHTSLPVHNIIIHRGSTPNTNKAHINIQPKPVQIGQQTTYNVHQIGIQQHNVNQGVPFTPGNSPQGSVGQQMTVHQPGIRNQVGHQPGSSIVIHSSAGQQPSHPNQFVIPTGVSVNSGSVQHIQTINNPLVQPHLTSHQLPSDHVMINRNATSMVRHAQPYSGQMLNSHGASVQLVPGQTFTGPSGPVILNHGQMSQVSPSVLHLSPGQGNAAQARSNYPSAPHSVSNVSAPSRFTVVSSGTVLQNVGPTYQNSAGDDQFAGDQQQNRIHSAISESSSNPTNSFFSPHLFFSPSVQVQMNVMNHQSPVPSLKAQDTLRQSHLGTLSKPFFFFFHLNDCVLLLIALLFSYDQVDGKPGSLKRPASRQLTKETLILQQLCKDEEHCVLPDKSQFSSLNDAVQRLLPYHVFQGSLPSEEEIQKVDNEFEAVATHLLKKTQAMLNKYRLLLLEDAMRINPSAEVVMLDRIFNQEERSTLTREKRMSLIDPDGFLTEFCCASKYQEELLEGKESDDQTTETIQSSPNPCEISNIPKGNTDLTVPRSDGKSGTVPDINAASSDKVDLGKDVQKKASSCPVKKQQSNICRTKLEGIKEPMESKKVLAEAKSLQEKTPWPSPETGSKSKDDPGSPVKHFKGSKESLKETVKNALEQKISGRNLQREISGGSSAKRSPGTTEETCGGNAISDSRAGTVETDSVLEAAVNSILEC</sequence>
<dbReference type="GO" id="GO:0045893">
    <property type="term" value="P:positive regulation of DNA-templated transcription"/>
    <property type="evidence" value="ECO:0007669"/>
    <property type="project" value="TreeGrafter"/>
</dbReference>
<reference evidence="3" key="2">
    <citation type="submission" date="2025-09" db="UniProtKB">
        <authorList>
            <consortium name="Ensembl"/>
        </authorList>
    </citation>
    <scope>IDENTIFICATION</scope>
</reference>
<feature type="domain" description="GLTSCR protein conserved" evidence="2">
    <location>
        <begin position="669"/>
        <end position="769"/>
    </location>
</feature>
<name>A0A8C5W938_9ANUR</name>
<feature type="region of interest" description="Disordered" evidence="1">
    <location>
        <begin position="793"/>
        <end position="865"/>
    </location>
</feature>
<dbReference type="Ensembl" id="ENSLLET00000025340.1">
    <property type="protein sequence ID" value="ENSLLEP00000024409.1"/>
    <property type="gene ID" value="ENSLLEG00000015400.1"/>
</dbReference>
<dbReference type="PANTHER" id="PTHR15572">
    <property type="entry name" value="GLIOMA TUMOR SUPPRESSOR CANDIDATE REGION GENE 1"/>
    <property type="match status" value="1"/>
</dbReference>
<proteinExistence type="predicted"/>
<gene>
    <name evidence="3" type="primary">BICRAL</name>
</gene>
<organism evidence="3 4">
    <name type="scientific">Leptobrachium leishanense</name>
    <name type="common">Leishan spiny toad</name>
    <dbReference type="NCBI Taxonomy" id="445787"/>
    <lineage>
        <taxon>Eukaryota</taxon>
        <taxon>Metazoa</taxon>
        <taxon>Chordata</taxon>
        <taxon>Craniata</taxon>
        <taxon>Vertebrata</taxon>
        <taxon>Euteleostomi</taxon>
        <taxon>Amphibia</taxon>
        <taxon>Batrachia</taxon>
        <taxon>Anura</taxon>
        <taxon>Pelobatoidea</taxon>
        <taxon>Megophryidae</taxon>
        <taxon>Leptobrachium</taxon>
    </lineage>
</organism>
<feature type="compositionally biased region" description="Polar residues" evidence="1">
    <location>
        <begin position="497"/>
        <end position="515"/>
    </location>
</feature>
<evidence type="ECO:0000256" key="1">
    <source>
        <dbReference type="SAM" id="MobiDB-lite"/>
    </source>
</evidence>
<dbReference type="Proteomes" id="UP000694569">
    <property type="component" value="Unplaced"/>
</dbReference>
<evidence type="ECO:0000259" key="2">
    <source>
        <dbReference type="Pfam" id="PF15249"/>
    </source>
</evidence>
<dbReference type="GO" id="GO:0016514">
    <property type="term" value="C:SWI/SNF complex"/>
    <property type="evidence" value="ECO:0007669"/>
    <property type="project" value="TreeGrafter"/>
</dbReference>
<evidence type="ECO:0000313" key="3">
    <source>
        <dbReference type="Ensembl" id="ENSLLEP00000024409.1"/>
    </source>
</evidence>
<feature type="compositionally biased region" description="Basic and acidic residues" evidence="1">
    <location>
        <begin position="882"/>
        <end position="895"/>
    </location>
</feature>
<dbReference type="PANTHER" id="PTHR15572:SF2">
    <property type="entry name" value="BRD4-INTERACTING CHROMATIN-REMODELING COMPLEX-ASSOCIATED PROTEIN-LIKE"/>
    <property type="match status" value="1"/>
</dbReference>
<dbReference type="GeneTree" id="ENSGT00940000159766"/>
<feature type="region of interest" description="Disordered" evidence="1">
    <location>
        <begin position="490"/>
        <end position="515"/>
    </location>
</feature>
<dbReference type="OrthoDB" id="2556847at2759"/>
<accession>A0A8C5W938</accession>
<feature type="compositionally biased region" description="Basic and acidic residues" evidence="1">
    <location>
        <begin position="846"/>
        <end position="856"/>
    </location>
</feature>
<keyword evidence="4" id="KW-1185">Reference proteome</keyword>
<reference evidence="3" key="1">
    <citation type="submission" date="2025-08" db="UniProtKB">
        <authorList>
            <consortium name="Ensembl"/>
        </authorList>
    </citation>
    <scope>IDENTIFICATION</scope>
</reference>
<dbReference type="InterPro" id="IPR052438">
    <property type="entry name" value="Chromatin_remod/trans_coact"/>
</dbReference>
<feature type="compositionally biased region" description="Basic and acidic residues" evidence="1">
    <location>
        <begin position="922"/>
        <end position="931"/>
    </location>
</feature>
<dbReference type="AlphaFoldDB" id="A0A8C5W938"/>
<evidence type="ECO:0000313" key="4">
    <source>
        <dbReference type="Proteomes" id="UP000694569"/>
    </source>
</evidence>